<sequence length="358" mass="38693">MCTSAKCRRNMCVIRAGLASMPTLMRTVTLLLICFQLVCTSLSAPSPPIVLFGDSLSDDANGFAGNAKFVLRTNQTYPEELYYRGRWSNGPTWIEFAASMLGVPLTDYGAGGATTGSVPAQVPPLPVGFAGLTVPTTVLSPTLPQQLNMHFLKFNNTLSPGPLYFIFIGANDYFSIVFQKTAVTAGLVTQYIQDAMGQLYSKGARRFVLIQVPDITGIPVFTQNSTYGYYPASAISRMGAEVTQHNANLRQIAMSFPTDHGGSSVYVYDFGGAFSKAANNASAGFTETKKACYVTAYHLADDPVPDTQPIGSPNGSLCSNPDQHVFWDQFHPTRIIHRSIANQFVNQTSSPLFGISSN</sequence>
<accession>A0AAV1I092</accession>
<protein>
    <submittedName>
        <fullName evidence="2">Uncharacterized protein</fullName>
    </submittedName>
</protein>
<comment type="caution">
    <text evidence="2">The sequence shown here is derived from an EMBL/GenBank/DDBJ whole genome shotgun (WGS) entry which is preliminary data.</text>
</comment>
<evidence type="ECO:0000313" key="2">
    <source>
        <dbReference type="EMBL" id="CAK0759927.1"/>
    </source>
</evidence>
<reference evidence="2 3" key="1">
    <citation type="submission" date="2023-10" db="EMBL/GenBank/DDBJ databases">
        <authorList>
            <person name="Maclean D."/>
            <person name="Macfadyen A."/>
        </authorList>
    </citation>
    <scope>NUCLEOTIDE SEQUENCE [LARGE SCALE GENOMIC DNA]</scope>
</reference>
<evidence type="ECO:0000256" key="1">
    <source>
        <dbReference type="ARBA" id="ARBA00008668"/>
    </source>
</evidence>
<name>A0AAV1I092_9CHLO</name>
<dbReference type="Gene3D" id="3.40.50.1110">
    <property type="entry name" value="SGNH hydrolase"/>
    <property type="match status" value="1"/>
</dbReference>
<keyword evidence="3" id="KW-1185">Reference proteome</keyword>
<gene>
    <name evidence="2" type="ORF">CVIRNUC_002729</name>
</gene>
<proteinExistence type="inferred from homology"/>
<organism evidence="2 3">
    <name type="scientific">Coccomyxa viridis</name>
    <dbReference type="NCBI Taxonomy" id="1274662"/>
    <lineage>
        <taxon>Eukaryota</taxon>
        <taxon>Viridiplantae</taxon>
        <taxon>Chlorophyta</taxon>
        <taxon>core chlorophytes</taxon>
        <taxon>Trebouxiophyceae</taxon>
        <taxon>Trebouxiophyceae incertae sedis</taxon>
        <taxon>Coccomyxaceae</taxon>
        <taxon>Coccomyxa</taxon>
    </lineage>
</organism>
<dbReference type="Pfam" id="PF00657">
    <property type="entry name" value="Lipase_GDSL"/>
    <property type="match status" value="1"/>
</dbReference>
<dbReference type="SUPFAM" id="SSF52266">
    <property type="entry name" value="SGNH hydrolase"/>
    <property type="match status" value="1"/>
</dbReference>
<comment type="similarity">
    <text evidence="1">Belongs to the 'GDSL' lipolytic enzyme family.</text>
</comment>
<dbReference type="Proteomes" id="UP001314263">
    <property type="component" value="Unassembled WGS sequence"/>
</dbReference>
<dbReference type="AlphaFoldDB" id="A0AAV1I092"/>
<dbReference type="InterPro" id="IPR001087">
    <property type="entry name" value="GDSL"/>
</dbReference>
<dbReference type="PANTHER" id="PTHR22835">
    <property type="entry name" value="ZINC FINGER FYVE DOMAIN CONTAINING PROTEIN"/>
    <property type="match status" value="1"/>
</dbReference>
<dbReference type="EMBL" id="CAUYUE010000004">
    <property type="protein sequence ID" value="CAK0759927.1"/>
    <property type="molecule type" value="Genomic_DNA"/>
</dbReference>
<dbReference type="InterPro" id="IPR036514">
    <property type="entry name" value="SGNH_hydro_sf"/>
</dbReference>
<dbReference type="PANTHER" id="PTHR22835:SF659">
    <property type="entry name" value="GDSL LIPASE_ACYLHYDROLASE, PUTATIVE (AFU_ORTHOLOGUE AFUA_2G00510)-RELATED"/>
    <property type="match status" value="1"/>
</dbReference>
<evidence type="ECO:0000313" key="3">
    <source>
        <dbReference type="Proteomes" id="UP001314263"/>
    </source>
</evidence>
<dbReference type="CDD" id="cd01846">
    <property type="entry name" value="fatty_acyltransferase_like"/>
    <property type="match status" value="1"/>
</dbReference>
<dbReference type="GO" id="GO:0016788">
    <property type="term" value="F:hydrolase activity, acting on ester bonds"/>
    <property type="evidence" value="ECO:0007669"/>
    <property type="project" value="InterPro"/>
</dbReference>